<comment type="caution">
    <text evidence="1">The sequence shown here is derived from an EMBL/GenBank/DDBJ whole genome shotgun (WGS) entry which is preliminary data.</text>
</comment>
<proteinExistence type="predicted"/>
<accession>A0ABY2TFJ3</accession>
<dbReference type="RefSeq" id="WP_025219044.1">
    <property type="nucleotide sequence ID" value="NZ_CP006837.1"/>
</dbReference>
<dbReference type="Proteomes" id="UP000308539">
    <property type="component" value="Unassembled WGS sequence"/>
</dbReference>
<dbReference type="EMBL" id="SZPV01000006">
    <property type="protein sequence ID" value="TKI67326.1"/>
    <property type="molecule type" value="Genomic_DNA"/>
</dbReference>
<gene>
    <name evidence="1" type="ORF">FC752_02065</name>
</gene>
<reference evidence="1 2" key="1">
    <citation type="submission" date="2019-04" db="EMBL/GenBank/DDBJ databases">
        <title>Lysinibacillus genome sequencing.</title>
        <authorList>
            <person name="Dunlap C."/>
        </authorList>
    </citation>
    <scope>NUCLEOTIDE SEQUENCE [LARGE SCALE GENOMIC DNA]</scope>
    <source>
        <strain evidence="1 2">NBRC 109424</strain>
    </source>
</reference>
<protein>
    <submittedName>
        <fullName evidence="1">Uncharacterized protein</fullName>
    </submittedName>
</protein>
<name>A0ABY2TFJ3_9BACI</name>
<sequence>METTTKLDLKIVTEDTFEQDDIKETIINYGKNFSKLEKYLKSTVQSIEDLNENTFYAIGHVIWNKTPAIGSHIGWVATREGIHAKSRIRNKEYVVGELIKAVPDNGGLYECVVDGRSSTSSPTYLTGLNQEFYDTNGNNWRKEYNYEVGDIIYPTNGNKQYYYICETAGLSSTTEPEWTAIQNGITSIDGSVVWRKAKTIKWKRIGSSCEFRPFGKIE</sequence>
<keyword evidence="2" id="KW-1185">Reference proteome</keyword>
<evidence type="ECO:0000313" key="1">
    <source>
        <dbReference type="EMBL" id="TKI67326.1"/>
    </source>
</evidence>
<organism evidence="1 2">
    <name type="scientific">Lysinibacillus varians</name>
    <dbReference type="NCBI Taxonomy" id="1145276"/>
    <lineage>
        <taxon>Bacteria</taxon>
        <taxon>Bacillati</taxon>
        <taxon>Bacillota</taxon>
        <taxon>Bacilli</taxon>
        <taxon>Bacillales</taxon>
        <taxon>Bacillaceae</taxon>
        <taxon>Lysinibacillus</taxon>
    </lineage>
</organism>
<evidence type="ECO:0000313" key="2">
    <source>
        <dbReference type="Proteomes" id="UP000308539"/>
    </source>
</evidence>